<keyword evidence="3" id="KW-1185">Reference proteome</keyword>
<proteinExistence type="predicted"/>
<evidence type="ECO:0000256" key="1">
    <source>
        <dbReference type="SAM" id="SignalP"/>
    </source>
</evidence>
<keyword evidence="1" id="KW-0732">Signal</keyword>
<feature type="chain" id="PRO_5025353450" evidence="1">
    <location>
        <begin position="21"/>
        <end position="140"/>
    </location>
</feature>
<dbReference type="AlphaFoldDB" id="A0A6A5QC93"/>
<dbReference type="EMBL" id="ML979139">
    <property type="protein sequence ID" value="KAF1912953.1"/>
    <property type="molecule type" value="Genomic_DNA"/>
</dbReference>
<feature type="signal peptide" evidence="1">
    <location>
        <begin position="1"/>
        <end position="20"/>
    </location>
</feature>
<evidence type="ECO:0000313" key="2">
    <source>
        <dbReference type="EMBL" id="KAF1912953.1"/>
    </source>
</evidence>
<dbReference type="Proteomes" id="UP000800096">
    <property type="component" value="Unassembled WGS sequence"/>
</dbReference>
<reference evidence="2" key="1">
    <citation type="journal article" date="2020" name="Stud. Mycol.">
        <title>101 Dothideomycetes genomes: a test case for predicting lifestyles and emergence of pathogens.</title>
        <authorList>
            <person name="Haridas S."/>
            <person name="Albert R."/>
            <person name="Binder M."/>
            <person name="Bloem J."/>
            <person name="Labutti K."/>
            <person name="Salamov A."/>
            <person name="Andreopoulos B."/>
            <person name="Baker S."/>
            <person name="Barry K."/>
            <person name="Bills G."/>
            <person name="Bluhm B."/>
            <person name="Cannon C."/>
            <person name="Castanera R."/>
            <person name="Culley D."/>
            <person name="Daum C."/>
            <person name="Ezra D."/>
            <person name="Gonzalez J."/>
            <person name="Henrissat B."/>
            <person name="Kuo A."/>
            <person name="Liang C."/>
            <person name="Lipzen A."/>
            <person name="Lutzoni F."/>
            <person name="Magnuson J."/>
            <person name="Mondo S."/>
            <person name="Nolan M."/>
            <person name="Ohm R."/>
            <person name="Pangilinan J."/>
            <person name="Park H.-J."/>
            <person name="Ramirez L."/>
            <person name="Alfaro M."/>
            <person name="Sun H."/>
            <person name="Tritt A."/>
            <person name="Yoshinaga Y."/>
            <person name="Zwiers L.-H."/>
            <person name="Turgeon B."/>
            <person name="Goodwin S."/>
            <person name="Spatafora J."/>
            <person name="Crous P."/>
            <person name="Grigoriev I."/>
        </authorList>
    </citation>
    <scope>NUCLEOTIDE SEQUENCE</scope>
    <source>
        <strain evidence="2">HMLAC05119</strain>
    </source>
</reference>
<name>A0A6A5QC93_AMPQU</name>
<organism evidence="2 3">
    <name type="scientific">Ampelomyces quisqualis</name>
    <name type="common">Powdery mildew agent</name>
    <dbReference type="NCBI Taxonomy" id="50730"/>
    <lineage>
        <taxon>Eukaryota</taxon>
        <taxon>Fungi</taxon>
        <taxon>Dikarya</taxon>
        <taxon>Ascomycota</taxon>
        <taxon>Pezizomycotina</taxon>
        <taxon>Dothideomycetes</taxon>
        <taxon>Pleosporomycetidae</taxon>
        <taxon>Pleosporales</taxon>
        <taxon>Pleosporineae</taxon>
        <taxon>Phaeosphaeriaceae</taxon>
        <taxon>Ampelomyces</taxon>
    </lineage>
</organism>
<accession>A0A6A5QC93</accession>
<gene>
    <name evidence="2" type="ORF">BDU57DRAFT_521569</name>
</gene>
<sequence length="140" mass="14302">MHYTSFTITALVAIAPMAYAQLPSTTSAPDMMPTATPSQPAITMAWNSEPSAALSATDPSARRSTAMEDVMTMSDGSVMTMPAGMPMSRMSGMSATGAGMAGMNFTGAAEGINVRRGSWGTGAGMMFCLGAGSVLLNMVV</sequence>
<evidence type="ECO:0000313" key="3">
    <source>
        <dbReference type="Proteomes" id="UP000800096"/>
    </source>
</evidence>
<protein>
    <submittedName>
        <fullName evidence="2">Uncharacterized protein</fullName>
    </submittedName>
</protein>